<protein>
    <submittedName>
        <fullName evidence="1">Uncharacterized protein</fullName>
    </submittedName>
</protein>
<feature type="non-terminal residue" evidence="1">
    <location>
        <position position="1"/>
    </location>
</feature>
<dbReference type="EMBL" id="LAZR01012346">
    <property type="protein sequence ID" value="KKM27310.1"/>
    <property type="molecule type" value="Genomic_DNA"/>
</dbReference>
<comment type="caution">
    <text evidence="1">The sequence shown here is derived from an EMBL/GenBank/DDBJ whole genome shotgun (WGS) entry which is preliminary data.</text>
</comment>
<evidence type="ECO:0000313" key="1">
    <source>
        <dbReference type="EMBL" id="KKM27310.1"/>
    </source>
</evidence>
<reference evidence="1" key="1">
    <citation type="journal article" date="2015" name="Nature">
        <title>Complex archaea that bridge the gap between prokaryotes and eukaryotes.</title>
        <authorList>
            <person name="Spang A."/>
            <person name="Saw J.H."/>
            <person name="Jorgensen S.L."/>
            <person name="Zaremba-Niedzwiedzka K."/>
            <person name="Martijn J."/>
            <person name="Lind A.E."/>
            <person name="van Eijk R."/>
            <person name="Schleper C."/>
            <person name="Guy L."/>
            <person name="Ettema T.J."/>
        </authorList>
    </citation>
    <scope>NUCLEOTIDE SEQUENCE</scope>
</reference>
<proteinExistence type="predicted"/>
<accession>A0A0F9LIH8</accession>
<dbReference type="AlphaFoldDB" id="A0A0F9LIH8"/>
<gene>
    <name evidence="1" type="ORF">LCGC14_1575960</name>
</gene>
<sequence>ADDDHTQYHTDARGDARYYTETEVDTWRNSVTQTEMGYVNGVTSDIQTQLDDMISSSEMTTISGDLVTQIDAKDNYSSWLFAVNGITKDAITSGDVLDFVGGDNITVDLHQFNEDSPILAFMVRDAGGIGGHVDLQLDQPTVQVWVRDNDAAEAKVLIARIDDLLHQLGPRALNASVFCLAMFRNVGRQRLDDLESGLVQYFITYNMSCVRID</sequence>
<name>A0A0F9LIH8_9ZZZZ</name>
<organism evidence="1">
    <name type="scientific">marine sediment metagenome</name>
    <dbReference type="NCBI Taxonomy" id="412755"/>
    <lineage>
        <taxon>unclassified sequences</taxon>
        <taxon>metagenomes</taxon>
        <taxon>ecological metagenomes</taxon>
    </lineage>
</organism>